<evidence type="ECO:0000313" key="3">
    <source>
        <dbReference type="Proteomes" id="UP001232445"/>
    </source>
</evidence>
<evidence type="ECO:0000256" key="1">
    <source>
        <dbReference type="SAM" id="Phobius"/>
    </source>
</evidence>
<dbReference type="Pfam" id="PF09548">
    <property type="entry name" value="Spore_III_AB"/>
    <property type="match status" value="1"/>
</dbReference>
<dbReference type="RefSeq" id="WP_307335064.1">
    <property type="nucleotide sequence ID" value="NZ_JAUSUQ010000001.1"/>
</dbReference>
<sequence length="172" mass="19679">MLKLLGSILIISATTLTGFYMAWRLGERTKQLRQLQMCLQMLETEIYYGSTPLAVAFRRLGQQDRGVVPALFARCAYYLEHLDGQTTWTCWQRALTEAEGELALRSVEKEWLEHFGKVVGGSDREDQHKHLRLMLAQFGKAEKEAEAEQAKHEKMYKTLGVLSGLMIVILML</sequence>
<evidence type="ECO:0000313" key="2">
    <source>
        <dbReference type="EMBL" id="MDQ0337738.1"/>
    </source>
</evidence>
<protein>
    <submittedName>
        <fullName evidence="2">Stage III sporulation protein AB</fullName>
    </submittedName>
</protein>
<reference evidence="2 3" key="1">
    <citation type="submission" date="2023-07" db="EMBL/GenBank/DDBJ databases">
        <title>Genomic Encyclopedia of Type Strains, Phase IV (KMG-IV): sequencing the most valuable type-strain genomes for metagenomic binning, comparative biology and taxonomic classification.</title>
        <authorList>
            <person name="Goeker M."/>
        </authorList>
    </citation>
    <scope>NUCLEOTIDE SEQUENCE [LARGE SCALE GENOMIC DNA]</scope>
    <source>
        <strain evidence="2 3">DSM 17740</strain>
    </source>
</reference>
<dbReference type="PIRSF" id="PIRSF021435">
    <property type="entry name" value="SpoIIIAB"/>
    <property type="match status" value="1"/>
</dbReference>
<keyword evidence="3" id="KW-1185">Reference proteome</keyword>
<dbReference type="EMBL" id="JAUSUQ010000001">
    <property type="protein sequence ID" value="MDQ0337738.1"/>
    <property type="molecule type" value="Genomic_DNA"/>
</dbReference>
<keyword evidence="1" id="KW-0472">Membrane</keyword>
<comment type="caution">
    <text evidence="2">The sequence shown here is derived from an EMBL/GenBank/DDBJ whole genome shotgun (WGS) entry which is preliminary data.</text>
</comment>
<keyword evidence="1" id="KW-1133">Transmembrane helix</keyword>
<gene>
    <name evidence="2" type="ORF">J2S00_000508</name>
</gene>
<accession>A0ABU0CMU0</accession>
<dbReference type="Proteomes" id="UP001232445">
    <property type="component" value="Unassembled WGS sequence"/>
</dbReference>
<name>A0ABU0CMU0_9BACI</name>
<keyword evidence="1" id="KW-0812">Transmembrane</keyword>
<proteinExistence type="predicted"/>
<feature type="transmembrane region" description="Helical" evidence="1">
    <location>
        <begin position="6"/>
        <end position="23"/>
    </location>
</feature>
<dbReference type="InterPro" id="IPR014198">
    <property type="entry name" value="Spore_III_AB"/>
</dbReference>
<organism evidence="2 3">
    <name type="scientific">Caldalkalibacillus uzonensis</name>
    <dbReference type="NCBI Taxonomy" id="353224"/>
    <lineage>
        <taxon>Bacteria</taxon>
        <taxon>Bacillati</taxon>
        <taxon>Bacillota</taxon>
        <taxon>Bacilli</taxon>
        <taxon>Bacillales</taxon>
        <taxon>Bacillaceae</taxon>
        <taxon>Caldalkalibacillus</taxon>
    </lineage>
</organism>
<dbReference type="NCBIfam" id="TIGR02833">
    <property type="entry name" value="spore_III_AB"/>
    <property type="match status" value="1"/>
</dbReference>